<proteinExistence type="predicted"/>
<protein>
    <submittedName>
        <fullName evidence="1">Uncharacterized protein</fullName>
    </submittedName>
</protein>
<comment type="caution">
    <text evidence="1">The sequence shown here is derived from an EMBL/GenBank/DDBJ whole genome shotgun (WGS) entry which is preliminary data.</text>
</comment>
<gene>
    <name evidence="1" type="ORF">MSAN_00463100</name>
</gene>
<evidence type="ECO:0000313" key="2">
    <source>
        <dbReference type="Proteomes" id="UP000623467"/>
    </source>
</evidence>
<evidence type="ECO:0000313" key="1">
    <source>
        <dbReference type="EMBL" id="KAF7375735.1"/>
    </source>
</evidence>
<sequence>MAGSAGLVYGFSRVPCFPSPTDFVLSQYTSPSSPFLGCHRSLATSFREFPAPATSRLLAAALSLSAFDDSSQCTDCDFDDREENDAFVGFDKIDRGSLEAPPMGQNKGGVYQCKKHGGAGRVGRRAASSLRLLPSHWESAGRCGLDVTAMFACSAGCTMVARALLLLRTDSLPVPSSSSPNSGAEM</sequence>
<organism evidence="1 2">
    <name type="scientific">Mycena sanguinolenta</name>
    <dbReference type="NCBI Taxonomy" id="230812"/>
    <lineage>
        <taxon>Eukaryota</taxon>
        <taxon>Fungi</taxon>
        <taxon>Dikarya</taxon>
        <taxon>Basidiomycota</taxon>
        <taxon>Agaricomycotina</taxon>
        <taxon>Agaricomycetes</taxon>
        <taxon>Agaricomycetidae</taxon>
        <taxon>Agaricales</taxon>
        <taxon>Marasmiineae</taxon>
        <taxon>Mycenaceae</taxon>
        <taxon>Mycena</taxon>
    </lineage>
</organism>
<dbReference type="Proteomes" id="UP000623467">
    <property type="component" value="Unassembled WGS sequence"/>
</dbReference>
<accession>A0A8H6ZAY2</accession>
<reference evidence="1" key="1">
    <citation type="submission" date="2020-05" db="EMBL/GenBank/DDBJ databases">
        <title>Mycena genomes resolve the evolution of fungal bioluminescence.</title>
        <authorList>
            <person name="Tsai I.J."/>
        </authorList>
    </citation>
    <scope>NUCLEOTIDE SEQUENCE</scope>
    <source>
        <strain evidence="1">160909Yilan</strain>
    </source>
</reference>
<dbReference type="AlphaFoldDB" id="A0A8H6ZAY2"/>
<name>A0A8H6ZAY2_9AGAR</name>
<dbReference type="EMBL" id="JACAZH010000002">
    <property type="protein sequence ID" value="KAF7375735.1"/>
    <property type="molecule type" value="Genomic_DNA"/>
</dbReference>
<dbReference type="OrthoDB" id="2533496at2759"/>
<keyword evidence="2" id="KW-1185">Reference proteome</keyword>